<dbReference type="EMBL" id="DP000011">
    <property type="protein sequence ID" value="ABA95987.1"/>
    <property type="molecule type" value="Genomic_DNA"/>
</dbReference>
<dbReference type="PROSITE" id="PS51257">
    <property type="entry name" value="PROKAR_LIPOPROTEIN"/>
    <property type="match status" value="1"/>
</dbReference>
<accession>Q2QWS0</accession>
<feature type="chain" id="PRO_5004214463" evidence="1">
    <location>
        <begin position="19"/>
        <end position="128"/>
    </location>
</feature>
<reference evidence="2" key="2">
    <citation type="submission" date="2005-04" db="EMBL/GenBank/DDBJ databases">
        <authorList>
            <person name="Buell C.R."/>
            <person name="Wing R.A."/>
            <person name="McCombie W.A."/>
            <person name="Ouyang S."/>
        </authorList>
    </citation>
    <scope>NUCLEOTIDE SEQUENCE</scope>
</reference>
<reference evidence="2" key="1">
    <citation type="journal article" date="2005" name="BMC Biol.">
        <title>The sequence of rice chromosomes 11 and 12, rich in disease resistance genes and recent gene duplications.</title>
        <authorList>
            <consortium name="The rice chromosomes 11 and 12 sequencing consortia"/>
        </authorList>
    </citation>
    <scope>NUCLEOTIDE SEQUENCE [LARGE SCALE GENOMIC DNA]</scope>
</reference>
<evidence type="ECO:0000313" key="2">
    <source>
        <dbReference type="EMBL" id="ABA95987.1"/>
    </source>
</evidence>
<sequence length="128" mass="13726">MSWHRAGVLLLGAQSCLPVPGVPAVGGIGSVLLSMARMGWKLCHVFRLYTVVENPEAFFRSIKPRVVAPQKTLPTKKPAILAPPTFKTMADKTLREFAAPSVGNVAIGPQLNLGDVDFDLKSSLITMA</sequence>
<proteinExistence type="predicted"/>
<gene>
    <name evidence="2" type="ordered locus">LOC_Os12g08420</name>
</gene>
<organism evidence="2">
    <name type="scientific">Oryza sativa subsp. japonica</name>
    <name type="common">Rice</name>
    <dbReference type="NCBI Taxonomy" id="39947"/>
    <lineage>
        <taxon>Eukaryota</taxon>
        <taxon>Viridiplantae</taxon>
        <taxon>Streptophyta</taxon>
        <taxon>Embryophyta</taxon>
        <taxon>Tracheophyta</taxon>
        <taxon>Spermatophyta</taxon>
        <taxon>Magnoliopsida</taxon>
        <taxon>Liliopsida</taxon>
        <taxon>Poales</taxon>
        <taxon>Poaceae</taxon>
        <taxon>BOP clade</taxon>
        <taxon>Oryzoideae</taxon>
        <taxon>Oryzeae</taxon>
        <taxon>Oryzinae</taxon>
        <taxon>Oryza</taxon>
        <taxon>Oryza sativa</taxon>
    </lineage>
</organism>
<name>Q2QWS0_ORYSJ</name>
<reference evidence="2" key="3">
    <citation type="submission" date="2006-01" db="EMBL/GenBank/DDBJ databases">
        <authorList>
            <person name="Buell R."/>
        </authorList>
    </citation>
    <scope>NUCLEOTIDE SEQUENCE</scope>
</reference>
<protein>
    <submittedName>
        <fullName evidence="2">Transposon protein, putative, unclassified</fullName>
    </submittedName>
</protein>
<feature type="signal peptide" evidence="1">
    <location>
        <begin position="1"/>
        <end position="18"/>
    </location>
</feature>
<evidence type="ECO:0000256" key="1">
    <source>
        <dbReference type="SAM" id="SignalP"/>
    </source>
</evidence>
<dbReference type="AlphaFoldDB" id="Q2QWS0"/>
<keyword evidence="1" id="KW-0732">Signal</keyword>